<protein>
    <submittedName>
        <fullName evidence="3">PorT family protein</fullName>
    </submittedName>
</protein>
<dbReference type="InterPro" id="IPR025665">
    <property type="entry name" value="Beta-barrel_OMP_2"/>
</dbReference>
<dbReference type="EMBL" id="JAHLFJ010000108">
    <property type="protein sequence ID" value="MBU3857225.1"/>
    <property type="molecule type" value="Genomic_DNA"/>
</dbReference>
<reference evidence="3" key="2">
    <citation type="submission" date="2021-04" db="EMBL/GenBank/DDBJ databases">
        <authorList>
            <person name="Gilroy R."/>
        </authorList>
    </citation>
    <scope>NUCLEOTIDE SEQUENCE</scope>
    <source>
        <strain evidence="3">8470</strain>
    </source>
</reference>
<evidence type="ECO:0000259" key="2">
    <source>
        <dbReference type="Pfam" id="PF13568"/>
    </source>
</evidence>
<sequence length="268" mass="29920">MNSRNILIALIAAFVLNAESLYAQSSDYKANREHKGLIWSALHGLDYEFKAGVNIGGTSPLPLPQEIRSIESYKPGLGIALEGNATKWLGKEQKWGVSVGLRLEGKTMTTEASVKNYGMEIFNEVGGKIQGIWTGGVRTKVRTSYLTVPILANLKIGNRWKVSAGPYLSYMMEGDFSGNVYEGHLRTPDATGSRVNFSGENIATYDFSNELRRFQWGLQAGGTWKAYKHLNVHADLTWGLNDIFQKDFKTISFAMYPIYLNFGFGYEF</sequence>
<evidence type="ECO:0000256" key="1">
    <source>
        <dbReference type="SAM" id="SignalP"/>
    </source>
</evidence>
<feature type="chain" id="PRO_5036862464" evidence="1">
    <location>
        <begin position="26"/>
        <end position="268"/>
    </location>
</feature>
<dbReference type="AlphaFoldDB" id="A0A948TR17"/>
<feature type="domain" description="Outer membrane protein beta-barrel" evidence="2">
    <location>
        <begin position="27"/>
        <end position="245"/>
    </location>
</feature>
<proteinExistence type="predicted"/>
<keyword evidence="1" id="KW-0732">Signal</keyword>
<feature type="signal peptide" evidence="1">
    <location>
        <begin position="1"/>
        <end position="25"/>
    </location>
</feature>
<gene>
    <name evidence="3" type="ORF">H9928_11925</name>
</gene>
<dbReference type="Proteomes" id="UP000784286">
    <property type="component" value="Unassembled WGS sequence"/>
</dbReference>
<name>A0A948TR17_9BACT</name>
<accession>A0A948TR17</accession>
<reference evidence="3" key="1">
    <citation type="journal article" date="2021" name="PeerJ">
        <title>Extensive microbial diversity within the chicken gut microbiome revealed by metagenomics and culture.</title>
        <authorList>
            <person name="Gilroy R."/>
            <person name="Ravi A."/>
            <person name="Getino M."/>
            <person name="Pursley I."/>
            <person name="Horton D.L."/>
            <person name="Alikhan N.F."/>
            <person name="Baker D."/>
            <person name="Gharbi K."/>
            <person name="Hall N."/>
            <person name="Watson M."/>
            <person name="Adriaenssens E.M."/>
            <person name="Foster-Nyarko E."/>
            <person name="Jarju S."/>
            <person name="Secka A."/>
            <person name="Antonio M."/>
            <person name="Oren A."/>
            <person name="Chaudhuri R.R."/>
            <person name="La Ragione R."/>
            <person name="Hildebrand F."/>
            <person name="Pallen M.J."/>
        </authorList>
    </citation>
    <scope>NUCLEOTIDE SEQUENCE</scope>
    <source>
        <strain evidence="3">8470</strain>
    </source>
</reference>
<evidence type="ECO:0000313" key="4">
    <source>
        <dbReference type="Proteomes" id="UP000784286"/>
    </source>
</evidence>
<dbReference type="Pfam" id="PF13568">
    <property type="entry name" value="OMP_b-brl_2"/>
    <property type="match status" value="1"/>
</dbReference>
<comment type="caution">
    <text evidence="3">The sequence shown here is derived from an EMBL/GenBank/DDBJ whole genome shotgun (WGS) entry which is preliminary data.</text>
</comment>
<evidence type="ECO:0000313" key="3">
    <source>
        <dbReference type="EMBL" id="MBU3857225.1"/>
    </source>
</evidence>
<organism evidence="3 4">
    <name type="scientific">Candidatus Phocaeicola excrementipullorum</name>
    <dbReference type="NCBI Taxonomy" id="2838731"/>
    <lineage>
        <taxon>Bacteria</taxon>
        <taxon>Pseudomonadati</taxon>
        <taxon>Bacteroidota</taxon>
        <taxon>Bacteroidia</taxon>
        <taxon>Bacteroidales</taxon>
        <taxon>Bacteroidaceae</taxon>
        <taxon>Phocaeicola</taxon>
    </lineage>
</organism>